<feature type="domain" description="DUF4007" evidence="1">
    <location>
        <begin position="17"/>
        <end position="305"/>
    </location>
</feature>
<dbReference type="Proteomes" id="UP000631421">
    <property type="component" value="Unassembled WGS sequence"/>
</dbReference>
<organism evidence="2 3">
    <name type="scientific">Pseudanabaena cinerea FACHB-1277</name>
    <dbReference type="NCBI Taxonomy" id="2949581"/>
    <lineage>
        <taxon>Bacteria</taxon>
        <taxon>Bacillati</taxon>
        <taxon>Cyanobacteriota</taxon>
        <taxon>Cyanophyceae</taxon>
        <taxon>Pseudanabaenales</taxon>
        <taxon>Pseudanabaenaceae</taxon>
        <taxon>Pseudanabaena</taxon>
        <taxon>Pseudanabaena cinerea</taxon>
    </lineage>
</organism>
<evidence type="ECO:0000313" key="2">
    <source>
        <dbReference type="EMBL" id="MBD2152445.1"/>
    </source>
</evidence>
<protein>
    <submittedName>
        <fullName evidence="2">DUF4007 family protein</fullName>
    </submittedName>
</protein>
<evidence type="ECO:0000259" key="1">
    <source>
        <dbReference type="Pfam" id="PF13182"/>
    </source>
</evidence>
<accession>A0A926UWG7</accession>
<dbReference type="Pfam" id="PF13182">
    <property type="entry name" value="DUF4007"/>
    <property type="match status" value="1"/>
</dbReference>
<dbReference type="AlphaFoldDB" id="A0A926UWG7"/>
<dbReference type="InterPro" id="IPR025248">
    <property type="entry name" value="DUF4007"/>
</dbReference>
<reference evidence="2" key="1">
    <citation type="journal article" date="2015" name="ISME J.">
        <title>Draft Genome Sequence of Streptomyces incarnatus NRRL8089, which Produces the Nucleoside Antibiotic Sinefungin.</title>
        <authorList>
            <person name="Oshima K."/>
            <person name="Hattori M."/>
            <person name="Shimizu H."/>
            <person name="Fukuda K."/>
            <person name="Nemoto M."/>
            <person name="Inagaki K."/>
            <person name="Tamura T."/>
        </authorList>
    </citation>
    <scope>NUCLEOTIDE SEQUENCE</scope>
    <source>
        <strain evidence="2">FACHB-1277</strain>
    </source>
</reference>
<dbReference type="RefSeq" id="WP_190352917.1">
    <property type="nucleotide sequence ID" value="NZ_JACJPY010000106.1"/>
</dbReference>
<evidence type="ECO:0000313" key="3">
    <source>
        <dbReference type="Proteomes" id="UP000631421"/>
    </source>
</evidence>
<keyword evidence="3" id="KW-1185">Reference proteome</keyword>
<sequence length="307" mass="34620">MVQTINSNISSGTELIFARHETFYPRYSWLKKGFQAVSANSGIFLEEDAHIQLGVGKNMAKAIRYWCGAFKLIEDDRTGQTSPQPSQFGKMLLGDDGYDPFLEDPASLWLLHWHLLKQPCRATAWYAAFNALRQTEFTSEDLKVALVKYRDALGNRTVEASLKKDVTCLLRMYVSQNNDISLNEDNLDCPFAELRLMQRAGDSLHYAFRIGAKPSLHAEIVVAACLDFAESFNSGQRTISLSRLLFDEGSPGMVFKLSESALCDAIEQVARWCKAITFTDSAGIIQMSFTQEPAKLSHTILDRYYRK</sequence>
<dbReference type="EMBL" id="JACJPY010000106">
    <property type="protein sequence ID" value="MBD2152445.1"/>
    <property type="molecule type" value="Genomic_DNA"/>
</dbReference>
<proteinExistence type="predicted"/>
<reference evidence="2" key="2">
    <citation type="submission" date="2020-08" db="EMBL/GenBank/DDBJ databases">
        <authorList>
            <person name="Chen M."/>
            <person name="Teng W."/>
            <person name="Zhao L."/>
            <person name="Hu C."/>
            <person name="Zhou Y."/>
            <person name="Han B."/>
            <person name="Song L."/>
            <person name="Shu W."/>
        </authorList>
    </citation>
    <scope>NUCLEOTIDE SEQUENCE</scope>
    <source>
        <strain evidence="2">FACHB-1277</strain>
    </source>
</reference>
<gene>
    <name evidence="2" type="ORF">H6F44_20325</name>
</gene>
<comment type="caution">
    <text evidence="2">The sequence shown here is derived from an EMBL/GenBank/DDBJ whole genome shotgun (WGS) entry which is preliminary data.</text>
</comment>
<name>A0A926UWG7_9CYAN</name>